<feature type="binding site" evidence="4">
    <location>
        <begin position="252"/>
        <end position="258"/>
    </location>
    <ligand>
        <name>acetyl-CoA</name>
        <dbReference type="ChEBI" id="CHEBI:57288"/>
        <label>2</label>
    </ligand>
</feature>
<dbReference type="PANTHER" id="PTHR43617:SF31">
    <property type="entry name" value="MYCOTHIOL ACETYLTRANSFERASE"/>
    <property type="match status" value="1"/>
</dbReference>
<feature type="binding site" evidence="4">
    <location>
        <begin position="245"/>
        <end position="247"/>
    </location>
    <ligand>
        <name>acetyl-CoA</name>
        <dbReference type="ChEBI" id="CHEBI:57288"/>
        <label>2</label>
    </ligand>
</feature>
<comment type="caution">
    <text evidence="4">Lacks conserved residue(s) required for the propagation of feature annotation.</text>
</comment>
<dbReference type="InterPro" id="IPR017813">
    <property type="entry name" value="Mycothiol_AcTrfase"/>
</dbReference>
<organism evidence="6 7">
    <name type="scientific">Brevibacterium senegalense</name>
    <dbReference type="NCBI Taxonomy" id="1033736"/>
    <lineage>
        <taxon>Bacteria</taxon>
        <taxon>Bacillati</taxon>
        <taxon>Actinomycetota</taxon>
        <taxon>Actinomycetes</taxon>
        <taxon>Micrococcales</taxon>
        <taxon>Brevibacteriaceae</taxon>
        <taxon>Brevibacterium</taxon>
    </lineage>
</organism>
<dbReference type="NCBIfam" id="TIGR03448">
    <property type="entry name" value="mycothiol_MshD"/>
    <property type="match status" value="1"/>
</dbReference>
<keyword evidence="2 4" id="KW-0677">Repeat</keyword>
<dbReference type="GO" id="GO:0035447">
    <property type="term" value="F:mycothiol synthase activity"/>
    <property type="evidence" value="ECO:0007669"/>
    <property type="project" value="UniProtKB-UniRule"/>
</dbReference>
<dbReference type="SUPFAM" id="SSF55729">
    <property type="entry name" value="Acyl-CoA N-acyltransferases (Nat)"/>
    <property type="match status" value="1"/>
</dbReference>
<comment type="catalytic activity">
    <reaction evidence="4">
        <text>1D-myo-inositol 2-(L-cysteinylamino)-2-deoxy-alpha-D-glucopyranoside + acetyl-CoA = mycothiol + CoA + H(+)</text>
        <dbReference type="Rhea" id="RHEA:26172"/>
        <dbReference type="ChEBI" id="CHEBI:15378"/>
        <dbReference type="ChEBI" id="CHEBI:16768"/>
        <dbReference type="ChEBI" id="CHEBI:57287"/>
        <dbReference type="ChEBI" id="CHEBI:57288"/>
        <dbReference type="ChEBI" id="CHEBI:58887"/>
        <dbReference type="EC" id="2.3.1.189"/>
    </reaction>
</comment>
<feature type="binding site" evidence="4">
    <location>
        <position position="228"/>
    </location>
    <ligand>
        <name>1D-myo-inositol 2-(L-cysteinylamino)-2-deoxy-alpha-D-glucopyranoside</name>
        <dbReference type="ChEBI" id="CHEBI:58887"/>
    </ligand>
</feature>
<evidence type="ECO:0000256" key="4">
    <source>
        <dbReference type="HAMAP-Rule" id="MF_01698"/>
    </source>
</evidence>
<dbReference type="Gene3D" id="3.40.630.30">
    <property type="match status" value="1"/>
</dbReference>
<dbReference type="PANTHER" id="PTHR43617">
    <property type="entry name" value="L-AMINO ACID N-ACETYLTRANSFERASE"/>
    <property type="match status" value="1"/>
</dbReference>
<keyword evidence="1 4" id="KW-0808">Transferase</keyword>
<comment type="subunit">
    <text evidence="4">Monomer.</text>
</comment>
<dbReference type="Pfam" id="PF00583">
    <property type="entry name" value="Acetyltransf_1"/>
    <property type="match status" value="2"/>
</dbReference>
<dbReference type="PIRSF" id="PIRSF021524">
    <property type="entry name" value="MSH_acetyltransferase"/>
    <property type="match status" value="1"/>
</dbReference>
<dbReference type="InterPro" id="IPR016181">
    <property type="entry name" value="Acyl_CoA_acyltransferase"/>
</dbReference>
<gene>
    <name evidence="4 6" type="primary">mshD</name>
    <name evidence="6" type="ORF">K8V08_10980</name>
</gene>
<reference evidence="6" key="2">
    <citation type="submission" date="2021-09" db="EMBL/GenBank/DDBJ databases">
        <authorList>
            <person name="Gilroy R."/>
        </authorList>
    </citation>
    <scope>NUCLEOTIDE SEQUENCE</scope>
    <source>
        <strain evidence="6">ChiGjej5B5-7349</strain>
    </source>
</reference>
<dbReference type="AlphaFoldDB" id="A0A921SPI9"/>
<evidence type="ECO:0000313" key="7">
    <source>
        <dbReference type="Proteomes" id="UP000784435"/>
    </source>
</evidence>
<protein>
    <recommendedName>
        <fullName evidence="4">Mycothiol acetyltransferase</fullName>
        <shortName evidence="4">MSH acetyltransferase</shortName>
        <ecNumber evidence="4">2.3.1.189</ecNumber>
    </recommendedName>
    <alternativeName>
        <fullName evidence="4">Mycothiol synthase</fullName>
    </alternativeName>
</protein>
<dbReference type="PROSITE" id="PS51186">
    <property type="entry name" value="GNAT"/>
    <property type="match status" value="2"/>
</dbReference>
<feature type="domain" description="N-acetyltransferase" evidence="5">
    <location>
        <begin position="161"/>
        <end position="314"/>
    </location>
</feature>
<evidence type="ECO:0000256" key="3">
    <source>
        <dbReference type="ARBA" id="ARBA00023315"/>
    </source>
</evidence>
<dbReference type="GO" id="GO:0008999">
    <property type="term" value="F:protein-N-terminal-alanine acetyltransferase activity"/>
    <property type="evidence" value="ECO:0007669"/>
    <property type="project" value="TreeGrafter"/>
</dbReference>
<feature type="binding site" evidence="4">
    <location>
        <position position="241"/>
    </location>
    <ligand>
        <name>1D-myo-inositol 2-(L-cysteinylamino)-2-deoxy-alpha-D-glucopyranoside</name>
        <dbReference type="ChEBI" id="CHEBI:58887"/>
    </ligand>
</feature>
<sequence>MTDSTAGTARLTTPTDLDGAQTLLAAAARADGPAPLSDGLLEAAAAGTAVLVGVTVPAEESASPTAPLVGVGAAALQGDRWAAEAVVDPAHRGRGLGRLLVTALDRAARDAGGRPWFWSHGDHPAAAHMAAQAGYSRSRELLQLTTEGIPELPEPQVPEGTVLRSVRPADAEAWARVNNAAFNWHPEQGGQDPADYRARLADPDFDLGGVVIAEATANGRLLGFHETKMHADHPSGLRMGEVYVIGVDPEVHARGLGRALLLEGMRRLVTAGAEAIELYVESDNEKALPLYRAVGFSRTVVHVSFEPAEDPHAA</sequence>
<comment type="similarity">
    <text evidence="4">Belongs to the acetyltransferase family. MshD subfamily.</text>
</comment>
<feature type="binding site" evidence="4">
    <location>
        <position position="279"/>
    </location>
    <ligand>
        <name>1D-myo-inositol 2-(L-cysteinylamino)-2-deoxy-alpha-D-glucopyranoside</name>
        <dbReference type="ChEBI" id="CHEBI:58887"/>
    </ligand>
</feature>
<dbReference type="EC" id="2.3.1.189" evidence="4"/>
<keyword evidence="3 4" id="KW-0012">Acyltransferase</keyword>
<dbReference type="CDD" id="cd04301">
    <property type="entry name" value="NAT_SF"/>
    <property type="match status" value="2"/>
</dbReference>
<evidence type="ECO:0000313" key="6">
    <source>
        <dbReference type="EMBL" id="HJG80922.1"/>
    </source>
</evidence>
<feature type="domain" description="N-acetyltransferase" evidence="5">
    <location>
        <begin position="7"/>
        <end position="153"/>
    </location>
</feature>
<proteinExistence type="inferred from homology"/>
<comment type="function">
    <text evidence="4">Catalyzes the transfer of acetyl from acetyl-CoA to desacetylmycothiol (Cys-GlcN-Ins) to form mycothiol.</text>
</comment>
<evidence type="ECO:0000256" key="1">
    <source>
        <dbReference type="ARBA" id="ARBA00022679"/>
    </source>
</evidence>
<comment type="caution">
    <text evidence="6">The sequence shown here is derived from an EMBL/GenBank/DDBJ whole genome shotgun (WGS) entry which is preliminary data.</text>
</comment>
<dbReference type="EMBL" id="DYUK01000237">
    <property type="protein sequence ID" value="HJG80922.1"/>
    <property type="molecule type" value="Genomic_DNA"/>
</dbReference>
<evidence type="ECO:0000259" key="5">
    <source>
        <dbReference type="PROSITE" id="PS51186"/>
    </source>
</evidence>
<accession>A0A921SPI9</accession>
<dbReference type="InterPro" id="IPR050276">
    <property type="entry name" value="MshD_Acetyltransferase"/>
</dbReference>
<feature type="binding site" evidence="4">
    <location>
        <position position="38"/>
    </location>
    <ligand>
        <name>1D-myo-inositol 2-(L-cysteinylamino)-2-deoxy-alpha-D-glucopyranoside</name>
        <dbReference type="ChEBI" id="CHEBI:58887"/>
    </ligand>
</feature>
<dbReference type="GO" id="GO:0010125">
    <property type="term" value="P:mycothiol biosynthetic process"/>
    <property type="evidence" value="ECO:0007669"/>
    <property type="project" value="UniProtKB-UniRule"/>
</dbReference>
<dbReference type="InterPro" id="IPR000182">
    <property type="entry name" value="GNAT_dom"/>
</dbReference>
<feature type="binding site" evidence="4">
    <location>
        <begin position="85"/>
        <end position="87"/>
    </location>
    <ligand>
        <name>acetyl-CoA</name>
        <dbReference type="ChEBI" id="CHEBI:57288"/>
        <label>1</label>
    </ligand>
</feature>
<dbReference type="HAMAP" id="MF_01698">
    <property type="entry name" value="MshD"/>
    <property type="match status" value="1"/>
</dbReference>
<dbReference type="Proteomes" id="UP000784435">
    <property type="component" value="Unassembled WGS sequence"/>
</dbReference>
<reference evidence="6" key="1">
    <citation type="journal article" date="2021" name="PeerJ">
        <title>Extensive microbial diversity within the chicken gut microbiome revealed by metagenomics and culture.</title>
        <authorList>
            <person name="Gilroy R."/>
            <person name="Ravi A."/>
            <person name="Getino M."/>
            <person name="Pursley I."/>
            <person name="Horton D.L."/>
            <person name="Alikhan N.F."/>
            <person name="Baker D."/>
            <person name="Gharbi K."/>
            <person name="Hall N."/>
            <person name="Watson M."/>
            <person name="Adriaenssens E.M."/>
            <person name="Foster-Nyarko E."/>
            <person name="Jarju S."/>
            <person name="Secka A."/>
            <person name="Antonio M."/>
            <person name="Oren A."/>
            <person name="Chaudhuri R.R."/>
            <person name="La Ragione R."/>
            <person name="Hildebrand F."/>
            <person name="Pallen M.J."/>
        </authorList>
    </citation>
    <scope>NUCLEOTIDE SEQUENCE</scope>
    <source>
        <strain evidence="6">ChiGjej5B5-7349</strain>
    </source>
</reference>
<feature type="binding site" evidence="4">
    <location>
        <position position="187"/>
    </location>
    <ligand>
        <name>1D-myo-inositol 2-(L-cysteinylamino)-2-deoxy-alpha-D-glucopyranoside</name>
        <dbReference type="ChEBI" id="CHEBI:58887"/>
    </ligand>
</feature>
<evidence type="ECO:0000256" key="2">
    <source>
        <dbReference type="ARBA" id="ARBA00022737"/>
    </source>
</evidence>
<name>A0A921SPI9_9MICO</name>